<accession>A0AAP2GGQ3</accession>
<feature type="chain" id="PRO_5042845459" evidence="1">
    <location>
        <begin position="25"/>
        <end position="269"/>
    </location>
</feature>
<proteinExistence type="predicted"/>
<comment type="caution">
    <text evidence="2">The sequence shown here is derived from an EMBL/GenBank/DDBJ whole genome shotgun (WGS) entry which is preliminary data.</text>
</comment>
<gene>
    <name evidence="2" type="ORF">KK078_04295</name>
</gene>
<dbReference type="RefSeq" id="WP_254089012.1">
    <property type="nucleotide sequence ID" value="NZ_JAHESC010000004.1"/>
</dbReference>
<organism evidence="2 3">
    <name type="scientific">Dawidia soli</name>
    <dbReference type="NCBI Taxonomy" id="2782352"/>
    <lineage>
        <taxon>Bacteria</taxon>
        <taxon>Pseudomonadati</taxon>
        <taxon>Bacteroidota</taxon>
        <taxon>Cytophagia</taxon>
        <taxon>Cytophagales</taxon>
        <taxon>Chryseotaleaceae</taxon>
        <taxon>Dawidia</taxon>
    </lineage>
</organism>
<feature type="signal peptide" evidence="1">
    <location>
        <begin position="1"/>
        <end position="24"/>
    </location>
</feature>
<name>A0AAP2GGQ3_9BACT</name>
<dbReference type="Proteomes" id="UP001319180">
    <property type="component" value="Unassembled WGS sequence"/>
</dbReference>
<dbReference type="AlphaFoldDB" id="A0AAP2GGQ3"/>
<keyword evidence="3" id="KW-1185">Reference proteome</keyword>
<dbReference type="SUPFAM" id="SSF63829">
    <property type="entry name" value="Calcium-dependent phosphotriesterase"/>
    <property type="match status" value="1"/>
</dbReference>
<protein>
    <submittedName>
        <fullName evidence="2">Uncharacterized protein</fullName>
    </submittedName>
</protein>
<dbReference type="EMBL" id="JAHESC010000004">
    <property type="protein sequence ID" value="MBT1685760.1"/>
    <property type="molecule type" value="Genomic_DNA"/>
</dbReference>
<reference evidence="2 3" key="1">
    <citation type="submission" date="2021-05" db="EMBL/GenBank/DDBJ databases">
        <title>A Polyphasic approach of four new species of the genus Ohtaekwangia: Ohtaekwangia histidinii sp. nov., Ohtaekwangia cretensis sp. nov., Ohtaekwangia indiensis sp. nov., Ohtaekwangia reichenbachii sp. nov. from diverse environment.</title>
        <authorList>
            <person name="Octaviana S."/>
        </authorList>
    </citation>
    <scope>NUCLEOTIDE SEQUENCE [LARGE SCALE GENOMIC DNA]</scope>
    <source>
        <strain evidence="2 3">PWU37</strain>
    </source>
</reference>
<evidence type="ECO:0000256" key="1">
    <source>
        <dbReference type="SAM" id="SignalP"/>
    </source>
</evidence>
<keyword evidence="1" id="KW-0732">Signal</keyword>
<evidence type="ECO:0000313" key="2">
    <source>
        <dbReference type="EMBL" id="MBT1685760.1"/>
    </source>
</evidence>
<sequence>MIVKIMRLSTLPIMLLLVSTSLLAQNPKLVAVTLPDSVTAAFIDRPGELYVQLHSGRLLRYDKDGNLRASAQATTPPTLFDPRDGARLFAYYRAGQQYTYLNPAFEAGILNPIDAAFAGDPWLVCASGDYNVWILDAADWSLKKIDTQKGIVSVETPVAGVAADKREAITYMREYQGFLFLLEYGKALHMYSSMGKHLRTLAAPGIRYFNFLGEEVYFDTHGRRQLFNLFGAKYYYAEGLVPQDFVLQSDERMYIIDGKILEVHPLQKP</sequence>
<evidence type="ECO:0000313" key="3">
    <source>
        <dbReference type="Proteomes" id="UP001319180"/>
    </source>
</evidence>